<organism evidence="1 2">
    <name type="scientific">Romanomermis culicivorax</name>
    <name type="common">Nematode worm</name>
    <dbReference type="NCBI Taxonomy" id="13658"/>
    <lineage>
        <taxon>Eukaryota</taxon>
        <taxon>Metazoa</taxon>
        <taxon>Ecdysozoa</taxon>
        <taxon>Nematoda</taxon>
        <taxon>Enoplea</taxon>
        <taxon>Dorylaimia</taxon>
        <taxon>Mermithida</taxon>
        <taxon>Mermithoidea</taxon>
        <taxon>Mermithidae</taxon>
        <taxon>Romanomermis</taxon>
    </lineage>
</organism>
<dbReference type="AlphaFoldDB" id="A0A915I2D3"/>
<dbReference type="WBParaSite" id="nRc.2.0.1.t07990-RA">
    <property type="protein sequence ID" value="nRc.2.0.1.t07990-RA"/>
    <property type="gene ID" value="nRc.2.0.1.g07990"/>
</dbReference>
<sequence>MSSSTLLWTEGFVHKAKTAMDGRTSSTIEQLCRGKRTLTIAFLPKRWAKEIKVTMAEPIKGIGSLLAAVAMTVGEFFHTRSFMELATFLSMIE</sequence>
<dbReference type="Proteomes" id="UP000887565">
    <property type="component" value="Unplaced"/>
</dbReference>
<proteinExistence type="predicted"/>
<evidence type="ECO:0000313" key="2">
    <source>
        <dbReference type="WBParaSite" id="nRc.2.0.1.t07990-RA"/>
    </source>
</evidence>
<protein>
    <submittedName>
        <fullName evidence="2">Uncharacterized protein</fullName>
    </submittedName>
</protein>
<evidence type="ECO:0000313" key="1">
    <source>
        <dbReference type="Proteomes" id="UP000887565"/>
    </source>
</evidence>
<accession>A0A915I2D3</accession>
<reference evidence="2" key="1">
    <citation type="submission" date="2022-11" db="UniProtKB">
        <authorList>
            <consortium name="WormBaseParasite"/>
        </authorList>
    </citation>
    <scope>IDENTIFICATION</scope>
</reference>
<keyword evidence="1" id="KW-1185">Reference proteome</keyword>
<name>A0A915I2D3_ROMCU</name>